<dbReference type="EMBL" id="LDUG01000016">
    <property type="protein sequence ID" value="KVW97351.1"/>
    <property type="molecule type" value="Genomic_DNA"/>
</dbReference>
<dbReference type="GO" id="GO:0009102">
    <property type="term" value="P:biotin biosynthetic process"/>
    <property type="evidence" value="ECO:0007669"/>
    <property type="project" value="UniProtKB-UniRule"/>
</dbReference>
<dbReference type="GO" id="GO:0005829">
    <property type="term" value="C:cytosol"/>
    <property type="evidence" value="ECO:0007669"/>
    <property type="project" value="TreeGrafter"/>
</dbReference>
<keyword evidence="7 8" id="KW-0460">Magnesium</keyword>
<dbReference type="Pfam" id="PF13500">
    <property type="entry name" value="AAA_26"/>
    <property type="match status" value="1"/>
</dbReference>
<evidence type="ECO:0000313" key="9">
    <source>
        <dbReference type="EMBL" id="KVW97351.1"/>
    </source>
</evidence>
<dbReference type="InterPro" id="IPR027417">
    <property type="entry name" value="P-loop_NTPase"/>
</dbReference>
<reference evidence="9 10" key="1">
    <citation type="journal article" date="2015" name="Appl. Environ. Microbiol.">
        <title>Aerobic and Anaerobic Thiosulfate Oxidation by a Cold-Adapted, Subglacial Chemoautotroph.</title>
        <authorList>
            <person name="Harrold Z.R."/>
            <person name="Skidmore M.L."/>
            <person name="Hamilton T.L."/>
            <person name="Desch L."/>
            <person name="Amada K."/>
            <person name="van Gelder W."/>
            <person name="Glover K."/>
            <person name="Roden E.E."/>
            <person name="Boyd E.S."/>
        </authorList>
    </citation>
    <scope>NUCLEOTIDE SEQUENCE [LARGE SCALE GENOMIC DNA]</scope>
    <source>
        <strain evidence="9 10">RG</strain>
    </source>
</reference>
<dbReference type="NCBIfam" id="TIGR00347">
    <property type="entry name" value="bioD"/>
    <property type="match status" value="1"/>
</dbReference>
<evidence type="ECO:0000256" key="2">
    <source>
        <dbReference type="ARBA" id="ARBA00022598"/>
    </source>
</evidence>
<comment type="function">
    <text evidence="8">Catalyzes a mechanistically unusual reaction, the ATP-dependent insertion of CO2 between the N7 and N8 nitrogen atoms of 7,8-diaminopelargonic acid (DAPA, also called 7,8-diammoniononanoate) to form a ureido ring.</text>
</comment>
<keyword evidence="10" id="KW-1185">Reference proteome</keyword>
<evidence type="ECO:0000256" key="5">
    <source>
        <dbReference type="ARBA" id="ARBA00022756"/>
    </source>
</evidence>
<keyword evidence="5 8" id="KW-0093">Biotin biosynthesis</keyword>
<dbReference type="CDD" id="cd03109">
    <property type="entry name" value="DTBS"/>
    <property type="match status" value="1"/>
</dbReference>
<evidence type="ECO:0000256" key="8">
    <source>
        <dbReference type="HAMAP-Rule" id="MF_00336"/>
    </source>
</evidence>
<dbReference type="FunFam" id="3.40.50.300:FF:000292">
    <property type="entry name" value="ATP-dependent dethiobiotin synthetase BioD"/>
    <property type="match status" value="1"/>
</dbReference>
<comment type="subcellular location">
    <subcellularLocation>
        <location evidence="8">Cytoplasm</location>
    </subcellularLocation>
</comment>
<keyword evidence="1 8" id="KW-0963">Cytoplasm</keyword>
<keyword evidence="2 8" id="KW-0436">Ligase</keyword>
<keyword evidence="3 8" id="KW-0479">Metal-binding</keyword>
<dbReference type="PANTHER" id="PTHR43210:SF5">
    <property type="entry name" value="DETHIOBIOTIN SYNTHETASE"/>
    <property type="match status" value="1"/>
</dbReference>
<protein>
    <recommendedName>
        <fullName evidence="8">ATP-dependent dethiobiotin synthetase BioD</fullName>
        <ecNumber evidence="8">6.3.3.3</ecNumber>
    </recommendedName>
    <alternativeName>
        <fullName evidence="8">DTB synthetase</fullName>
        <shortName evidence="8">DTBS</shortName>
    </alternativeName>
    <alternativeName>
        <fullName evidence="8">Dethiobiotin synthase</fullName>
    </alternativeName>
</protein>
<evidence type="ECO:0000256" key="7">
    <source>
        <dbReference type="ARBA" id="ARBA00022842"/>
    </source>
</evidence>
<dbReference type="SUPFAM" id="SSF52540">
    <property type="entry name" value="P-loop containing nucleoside triphosphate hydrolases"/>
    <property type="match status" value="1"/>
</dbReference>
<comment type="cofactor">
    <cofactor evidence="8">
        <name>Mg(2+)</name>
        <dbReference type="ChEBI" id="CHEBI:18420"/>
    </cofactor>
</comment>
<comment type="catalytic activity">
    <reaction evidence="8">
        <text>(7R,8S)-7,8-diammoniononanoate + CO2 + ATP = (4R,5S)-dethiobiotin + ADP + phosphate + 3 H(+)</text>
        <dbReference type="Rhea" id="RHEA:15805"/>
        <dbReference type="ChEBI" id="CHEBI:15378"/>
        <dbReference type="ChEBI" id="CHEBI:16526"/>
        <dbReference type="ChEBI" id="CHEBI:30616"/>
        <dbReference type="ChEBI" id="CHEBI:43474"/>
        <dbReference type="ChEBI" id="CHEBI:149469"/>
        <dbReference type="ChEBI" id="CHEBI:149473"/>
        <dbReference type="ChEBI" id="CHEBI:456216"/>
        <dbReference type="EC" id="6.3.3.3"/>
    </reaction>
</comment>
<dbReference type="AlphaFoldDB" id="A0A119CWX7"/>
<evidence type="ECO:0000256" key="4">
    <source>
        <dbReference type="ARBA" id="ARBA00022741"/>
    </source>
</evidence>
<feature type="binding site" evidence="8">
    <location>
        <position position="18"/>
    </location>
    <ligand>
        <name>Mg(2+)</name>
        <dbReference type="ChEBI" id="CHEBI:18420"/>
    </ligand>
</feature>
<dbReference type="PATRIC" id="fig|36861.3.peg.342"/>
<name>A0A119CWX7_THIDE</name>
<dbReference type="OrthoDB" id="9802097at2"/>
<sequence length="231" mass="24297">MSARGLFVTGTDTGVGKTQVAVALIHALRARGLRVAAMKPVAAGHAPGELNEDVAALLQAANVAADLRDVNPYAFAEPVAPHIAAQQAGVRIELEVIAAAYSRLAAAADVVVVEGAGGWRVPLNARDDMADLAQRLGLPVVLVVGLRLGCLNHALLTAESIAQRQLPWAGWVGNHVDPAMARQVENVAALRARLPGSCLGVQEFLHEELASVAVLQWLTLPEELVYLNSLK</sequence>
<dbReference type="UniPathway" id="UPA00078">
    <property type="reaction ID" value="UER00161"/>
</dbReference>
<feature type="binding site" evidence="8">
    <location>
        <position position="114"/>
    </location>
    <ligand>
        <name>Mg(2+)</name>
        <dbReference type="ChEBI" id="CHEBI:18420"/>
    </ligand>
</feature>
<dbReference type="EC" id="6.3.3.3" evidence="8"/>
<feature type="binding site" evidence="8">
    <location>
        <begin position="174"/>
        <end position="175"/>
    </location>
    <ligand>
        <name>ATP</name>
        <dbReference type="ChEBI" id="CHEBI:30616"/>
    </ligand>
</feature>
<dbReference type="GO" id="GO:0042803">
    <property type="term" value="F:protein homodimerization activity"/>
    <property type="evidence" value="ECO:0007669"/>
    <property type="project" value="UniProtKB-ARBA"/>
</dbReference>
<dbReference type="Proteomes" id="UP000064243">
    <property type="component" value="Unassembled WGS sequence"/>
</dbReference>
<feature type="binding site" evidence="8">
    <location>
        <position position="53"/>
    </location>
    <ligand>
        <name>Mg(2+)</name>
        <dbReference type="ChEBI" id="CHEBI:18420"/>
    </ligand>
</feature>
<feature type="binding site" evidence="8">
    <location>
        <position position="222"/>
    </location>
    <ligand>
        <name>ATP</name>
        <dbReference type="ChEBI" id="CHEBI:30616"/>
    </ligand>
</feature>
<proteinExistence type="inferred from homology"/>
<evidence type="ECO:0000256" key="1">
    <source>
        <dbReference type="ARBA" id="ARBA00022490"/>
    </source>
</evidence>
<feature type="binding site" evidence="8">
    <location>
        <position position="53"/>
    </location>
    <ligand>
        <name>ATP</name>
        <dbReference type="ChEBI" id="CHEBI:30616"/>
    </ligand>
</feature>
<comment type="caution">
    <text evidence="8">Lacks conserved residue(s) required for the propagation of feature annotation.</text>
</comment>
<evidence type="ECO:0000256" key="3">
    <source>
        <dbReference type="ARBA" id="ARBA00022723"/>
    </source>
</evidence>
<dbReference type="InterPro" id="IPR004472">
    <property type="entry name" value="DTB_synth_BioD"/>
</dbReference>
<comment type="similarity">
    <text evidence="8">Belongs to the dethiobiotin synthetase family.</text>
</comment>
<dbReference type="HAMAP" id="MF_00336">
    <property type="entry name" value="BioD"/>
    <property type="match status" value="1"/>
</dbReference>
<dbReference type="RefSeq" id="WP_059752313.1">
    <property type="nucleotide sequence ID" value="NZ_LDUG01000016.1"/>
</dbReference>
<feature type="binding site" evidence="8">
    <location>
        <begin position="114"/>
        <end position="117"/>
    </location>
    <ligand>
        <name>ATP</name>
        <dbReference type="ChEBI" id="CHEBI:30616"/>
    </ligand>
</feature>
<comment type="pathway">
    <text evidence="8">Cofactor biosynthesis; biotin biosynthesis; biotin from 7,8-diaminononanoate: step 1/2.</text>
</comment>
<keyword evidence="6 8" id="KW-0067">ATP-binding</keyword>
<dbReference type="PANTHER" id="PTHR43210">
    <property type="entry name" value="DETHIOBIOTIN SYNTHETASE"/>
    <property type="match status" value="1"/>
</dbReference>
<organism evidence="9 10">
    <name type="scientific">Thiobacillus denitrificans</name>
    <dbReference type="NCBI Taxonomy" id="36861"/>
    <lineage>
        <taxon>Bacteria</taxon>
        <taxon>Pseudomonadati</taxon>
        <taxon>Pseudomonadota</taxon>
        <taxon>Betaproteobacteria</taxon>
        <taxon>Nitrosomonadales</taxon>
        <taxon>Thiobacillaceae</taxon>
        <taxon>Thiobacillus</taxon>
    </lineage>
</organism>
<accession>A0A119CWX7</accession>
<dbReference type="STRING" id="1123392.GCA_000376425_00865"/>
<comment type="caution">
    <text evidence="9">The sequence shown here is derived from an EMBL/GenBank/DDBJ whole genome shotgun (WGS) entry which is preliminary data.</text>
</comment>
<gene>
    <name evidence="8" type="primary">bioD</name>
    <name evidence="9" type="ORF">ABW22_04430</name>
</gene>
<dbReference type="Gene3D" id="3.40.50.300">
    <property type="entry name" value="P-loop containing nucleotide triphosphate hydrolases"/>
    <property type="match status" value="1"/>
</dbReference>
<evidence type="ECO:0000313" key="10">
    <source>
        <dbReference type="Proteomes" id="UP000064243"/>
    </source>
</evidence>
<dbReference type="GO" id="GO:0005524">
    <property type="term" value="F:ATP binding"/>
    <property type="evidence" value="ECO:0007669"/>
    <property type="project" value="UniProtKB-UniRule"/>
</dbReference>
<feature type="active site" evidence="8">
    <location>
        <position position="39"/>
    </location>
</feature>
<evidence type="ECO:0000256" key="6">
    <source>
        <dbReference type="ARBA" id="ARBA00022840"/>
    </source>
</evidence>
<dbReference type="GO" id="GO:0000287">
    <property type="term" value="F:magnesium ion binding"/>
    <property type="evidence" value="ECO:0007669"/>
    <property type="project" value="UniProtKB-UniRule"/>
</dbReference>
<comment type="subunit">
    <text evidence="8">Homodimer.</text>
</comment>
<dbReference type="GO" id="GO:0004141">
    <property type="term" value="F:dethiobiotin synthase activity"/>
    <property type="evidence" value="ECO:0007669"/>
    <property type="project" value="UniProtKB-UniRule"/>
</dbReference>
<keyword evidence="4 8" id="KW-0547">Nucleotide-binding</keyword>
<dbReference type="PIRSF" id="PIRSF006755">
    <property type="entry name" value="DTB_synth"/>
    <property type="match status" value="1"/>
</dbReference>